<evidence type="ECO:0000256" key="6">
    <source>
        <dbReference type="SAM" id="SignalP"/>
    </source>
</evidence>
<comment type="similarity">
    <text evidence="2">Belongs to the SusD family.</text>
</comment>
<proteinExistence type="inferred from homology"/>
<evidence type="ECO:0000259" key="8">
    <source>
        <dbReference type="Pfam" id="PF14322"/>
    </source>
</evidence>
<dbReference type="AlphaFoldDB" id="A0A5K7S4M0"/>
<dbReference type="Proteomes" id="UP001193389">
    <property type="component" value="Chromosome"/>
</dbReference>
<dbReference type="Gene3D" id="1.25.40.390">
    <property type="match status" value="1"/>
</dbReference>
<keyword evidence="3 6" id="KW-0732">Signal</keyword>
<protein>
    <submittedName>
        <fullName evidence="9">Outer membrane protein</fullName>
    </submittedName>
</protein>
<evidence type="ECO:0000256" key="3">
    <source>
        <dbReference type="ARBA" id="ARBA00022729"/>
    </source>
</evidence>
<feature type="signal peptide" evidence="6">
    <location>
        <begin position="1"/>
        <end position="17"/>
    </location>
</feature>
<evidence type="ECO:0000256" key="2">
    <source>
        <dbReference type="ARBA" id="ARBA00006275"/>
    </source>
</evidence>
<evidence type="ECO:0000256" key="1">
    <source>
        <dbReference type="ARBA" id="ARBA00004442"/>
    </source>
</evidence>
<evidence type="ECO:0000256" key="5">
    <source>
        <dbReference type="ARBA" id="ARBA00023237"/>
    </source>
</evidence>
<evidence type="ECO:0000313" key="9">
    <source>
        <dbReference type="EMBL" id="BBE16476.1"/>
    </source>
</evidence>
<keyword evidence="5" id="KW-0998">Cell outer membrane</keyword>
<sequence length="571" mass="64572">MKNKILILLLMSGLFTAVSCTDLDLNPLSQGSSANWYSNDSEITMALNDLYRLDFWPDDKIPYNDLDLWSDDIMSRALTNSFTNGTLTGQDGNVNTWWANSYKCIARANTILINLEKSKDKLPQATLDKYAGDARFVRASMYARLITYYGDVIYSTNILGLGEAFTKSKTDKKTILKAVYDDYDYAASVLPTSYGSATNMHATKGAALAMKARVALFFGDWAIARDAAKACMDLNVYELYADYSTLFLSKTKNPKELVFGIPRSTLLNVTIGDTKNYLTRLAGGWGAVIAPTWELFCAYLCTDGLPIDESPLFDPKNPFKNRDPRCNATIVEFGTPWLGFIYQPHPDSLKTTNLKTGQRVTNNDTRGNAQYASFNGLCFKKGIDEDWIDDFKAENEMFIMRYADVLLIYAEAKIELNEIDQAMLDASINKVRARAYKVAVTDKTKYPAVTVSTQANARKLVRIERRMEFADEARRYEDIIRWKLAEKVLNKKIYGMLDPADLRTKVIKPGLWFFPQTPDIDDDGVANLDQMYDAGLIKLIAVRNFPTRQYLWPIPTKEILINSNLKQNDGY</sequence>
<organism evidence="9 10">
    <name type="scientific">Aquipluma nitroreducens</name>
    <dbReference type="NCBI Taxonomy" id="2010828"/>
    <lineage>
        <taxon>Bacteria</taxon>
        <taxon>Pseudomonadati</taxon>
        <taxon>Bacteroidota</taxon>
        <taxon>Bacteroidia</taxon>
        <taxon>Marinilabiliales</taxon>
        <taxon>Prolixibacteraceae</taxon>
        <taxon>Aquipluma</taxon>
    </lineage>
</organism>
<keyword evidence="10" id="KW-1185">Reference proteome</keyword>
<dbReference type="InterPro" id="IPR033985">
    <property type="entry name" value="SusD-like_N"/>
</dbReference>
<gene>
    <name evidence="9" type="ORF">AQPE_0615</name>
</gene>
<dbReference type="Pfam" id="PF07980">
    <property type="entry name" value="SusD_RagB"/>
    <property type="match status" value="1"/>
</dbReference>
<dbReference type="InterPro" id="IPR012944">
    <property type="entry name" value="SusD_RagB_dom"/>
</dbReference>
<dbReference type="InterPro" id="IPR011990">
    <property type="entry name" value="TPR-like_helical_dom_sf"/>
</dbReference>
<comment type="subcellular location">
    <subcellularLocation>
        <location evidence="1">Cell outer membrane</location>
    </subcellularLocation>
</comment>
<dbReference type="Pfam" id="PF14322">
    <property type="entry name" value="SusD-like_3"/>
    <property type="match status" value="1"/>
</dbReference>
<name>A0A5K7S4M0_9BACT</name>
<dbReference type="KEGG" id="anf:AQPE_0615"/>
<feature type="chain" id="PRO_5024433161" evidence="6">
    <location>
        <begin position="18"/>
        <end position="571"/>
    </location>
</feature>
<feature type="domain" description="RagB/SusD" evidence="7">
    <location>
        <begin position="270"/>
        <end position="571"/>
    </location>
</feature>
<dbReference type="EMBL" id="AP018694">
    <property type="protein sequence ID" value="BBE16476.1"/>
    <property type="molecule type" value="Genomic_DNA"/>
</dbReference>
<reference evidence="9" key="1">
    <citation type="journal article" date="2020" name="Int. J. Syst. Evol. Microbiol.">
        <title>Aquipluma nitroreducens gen. nov. sp. nov., a novel facultatively anaerobic bacterium isolated from a freshwater lake.</title>
        <authorList>
            <person name="Watanabe M."/>
            <person name="Kojima H."/>
            <person name="Fukui M."/>
        </authorList>
    </citation>
    <scope>NUCLEOTIDE SEQUENCE</scope>
    <source>
        <strain evidence="9">MeG22</strain>
    </source>
</reference>
<evidence type="ECO:0000313" key="10">
    <source>
        <dbReference type="Proteomes" id="UP001193389"/>
    </source>
</evidence>
<accession>A0A5K7S4M0</accession>
<dbReference type="SUPFAM" id="SSF48452">
    <property type="entry name" value="TPR-like"/>
    <property type="match status" value="1"/>
</dbReference>
<evidence type="ECO:0000259" key="7">
    <source>
        <dbReference type="Pfam" id="PF07980"/>
    </source>
</evidence>
<keyword evidence="4" id="KW-0472">Membrane</keyword>
<dbReference type="RefSeq" id="WP_318349550.1">
    <property type="nucleotide sequence ID" value="NZ_AP018694.1"/>
</dbReference>
<evidence type="ECO:0000256" key="4">
    <source>
        <dbReference type="ARBA" id="ARBA00023136"/>
    </source>
</evidence>
<feature type="domain" description="SusD-like N-terminal" evidence="8">
    <location>
        <begin position="75"/>
        <end position="216"/>
    </location>
</feature>
<dbReference type="GO" id="GO:0009279">
    <property type="term" value="C:cell outer membrane"/>
    <property type="evidence" value="ECO:0007669"/>
    <property type="project" value="UniProtKB-SubCell"/>
</dbReference>
<dbReference type="PROSITE" id="PS51257">
    <property type="entry name" value="PROKAR_LIPOPROTEIN"/>
    <property type="match status" value="1"/>
</dbReference>